<dbReference type="STRING" id="293826.Amet_3565"/>
<dbReference type="InterPro" id="IPR012854">
    <property type="entry name" value="Cu_amine_oxidase-like_N"/>
</dbReference>
<gene>
    <name evidence="3" type="ordered locus">Amet_3565</name>
</gene>
<dbReference type="InterPro" id="IPR008979">
    <property type="entry name" value="Galactose-bd-like_sf"/>
</dbReference>
<protein>
    <recommendedName>
        <fullName evidence="5">Copper amine oxidase domain protein</fullName>
    </recommendedName>
</protein>
<keyword evidence="4" id="KW-1185">Reference proteome</keyword>
<evidence type="ECO:0000313" key="3">
    <source>
        <dbReference type="EMBL" id="ABR49687.1"/>
    </source>
</evidence>
<sequence length="260" mass="29594">MFNKEKIKGFVSGFTVAILICLLTVSAFASPVRKSIEVMYNDIKLVVDGQRVQFGRDSVGNQIQPFIYNGTTYLPVKAVGEALNKNVEWDGQTQTVYIGKKTLFEEEVVFIGNGIDHMSFEMNRGNKSNLKYEYNITMPVEDNIRNKYNNYLFIPIESYSIWGADRYNAWSKIDFPLNAGYKEFKATLGIPNNYKDEFGTKDIKIYADDRLVYEKTLKQGDMPEEITVNVAGALKLTIQITTDDGTTRKDVGFFNARLTK</sequence>
<dbReference type="OrthoDB" id="9780101at2"/>
<dbReference type="RefSeq" id="WP_012064647.1">
    <property type="nucleotide sequence ID" value="NC_009633.1"/>
</dbReference>
<feature type="domain" description="Glycosyl hydrolase family 98 putative carbohydrate-binding module" evidence="2">
    <location>
        <begin position="168"/>
        <end position="258"/>
    </location>
</feature>
<dbReference type="eggNOG" id="COG0760">
    <property type="taxonomic scope" value="Bacteria"/>
</dbReference>
<organism evidence="3 4">
    <name type="scientific">Alkaliphilus metalliredigens (strain QYMF)</name>
    <dbReference type="NCBI Taxonomy" id="293826"/>
    <lineage>
        <taxon>Bacteria</taxon>
        <taxon>Bacillati</taxon>
        <taxon>Bacillota</taxon>
        <taxon>Clostridia</taxon>
        <taxon>Peptostreptococcales</taxon>
        <taxon>Natronincolaceae</taxon>
        <taxon>Alkaliphilus</taxon>
    </lineage>
</organism>
<name>A6TU19_ALKMQ</name>
<dbReference type="KEGG" id="amt:Amet_3565"/>
<dbReference type="EMBL" id="CP000724">
    <property type="protein sequence ID" value="ABR49687.1"/>
    <property type="molecule type" value="Genomic_DNA"/>
</dbReference>
<accession>A6TU19</accession>
<dbReference type="Pfam" id="PF07833">
    <property type="entry name" value="Cu_amine_oxidN1"/>
    <property type="match status" value="1"/>
</dbReference>
<dbReference type="Pfam" id="PF08305">
    <property type="entry name" value="NPCBM"/>
    <property type="match status" value="1"/>
</dbReference>
<dbReference type="InterPro" id="IPR013222">
    <property type="entry name" value="Glyco_hyd_98_carb-bd"/>
</dbReference>
<evidence type="ECO:0000259" key="2">
    <source>
        <dbReference type="Pfam" id="PF08305"/>
    </source>
</evidence>
<dbReference type="SUPFAM" id="SSF49785">
    <property type="entry name" value="Galactose-binding domain-like"/>
    <property type="match status" value="1"/>
</dbReference>
<dbReference type="Proteomes" id="UP000001572">
    <property type="component" value="Chromosome"/>
</dbReference>
<feature type="domain" description="Copper amine oxidase-like N-terminal" evidence="1">
    <location>
        <begin position="62"/>
        <end position="101"/>
    </location>
</feature>
<dbReference type="InterPro" id="IPR038637">
    <property type="entry name" value="NPCBM_sf"/>
</dbReference>
<dbReference type="AlphaFoldDB" id="A6TU19"/>
<dbReference type="SUPFAM" id="SSF55383">
    <property type="entry name" value="Copper amine oxidase, domain N"/>
    <property type="match status" value="1"/>
</dbReference>
<dbReference type="HOGENOM" id="CLU_104527_0_0_9"/>
<dbReference type="Gene3D" id="2.60.120.1060">
    <property type="entry name" value="NPCBM/NEW2 domain"/>
    <property type="match status" value="1"/>
</dbReference>
<evidence type="ECO:0008006" key="5">
    <source>
        <dbReference type="Google" id="ProtNLM"/>
    </source>
</evidence>
<evidence type="ECO:0000313" key="4">
    <source>
        <dbReference type="Proteomes" id="UP000001572"/>
    </source>
</evidence>
<dbReference type="InterPro" id="IPR036582">
    <property type="entry name" value="Mao_N_sf"/>
</dbReference>
<reference evidence="4" key="1">
    <citation type="journal article" date="2016" name="Genome Announc.">
        <title>Complete genome sequence of Alkaliphilus metalliredigens strain QYMF, an alkaliphilic and metal-reducing bacterium isolated from borax-contaminated leachate ponds.</title>
        <authorList>
            <person name="Hwang C."/>
            <person name="Copeland A."/>
            <person name="Lucas S."/>
            <person name="Lapidus A."/>
            <person name="Barry K."/>
            <person name="Detter J.C."/>
            <person name="Glavina Del Rio T."/>
            <person name="Hammon N."/>
            <person name="Israni S."/>
            <person name="Dalin E."/>
            <person name="Tice H."/>
            <person name="Pitluck S."/>
            <person name="Chertkov O."/>
            <person name="Brettin T."/>
            <person name="Bruce D."/>
            <person name="Han C."/>
            <person name="Schmutz J."/>
            <person name="Larimer F."/>
            <person name="Land M.L."/>
            <person name="Hauser L."/>
            <person name="Kyrpides N."/>
            <person name="Mikhailova N."/>
            <person name="Ye Q."/>
            <person name="Zhou J."/>
            <person name="Richardson P."/>
            <person name="Fields M.W."/>
        </authorList>
    </citation>
    <scope>NUCLEOTIDE SEQUENCE [LARGE SCALE GENOMIC DNA]</scope>
    <source>
        <strain evidence="4">QYMF</strain>
    </source>
</reference>
<proteinExistence type="predicted"/>
<evidence type="ECO:0000259" key="1">
    <source>
        <dbReference type="Pfam" id="PF07833"/>
    </source>
</evidence>